<gene>
    <name evidence="3" type="ORF">Taro_002199</name>
</gene>
<dbReference type="GO" id="GO:0007005">
    <property type="term" value="P:mitochondrion organization"/>
    <property type="evidence" value="ECO:0007669"/>
    <property type="project" value="TreeGrafter"/>
</dbReference>
<dbReference type="GO" id="GO:0016020">
    <property type="term" value="C:membrane"/>
    <property type="evidence" value="ECO:0007669"/>
    <property type="project" value="InterPro"/>
</dbReference>
<accession>A0A843TI26</accession>
<dbReference type="Gene3D" id="3.30.479.30">
    <property type="entry name" value="Band 7 domain"/>
    <property type="match status" value="1"/>
</dbReference>
<comment type="caution">
    <text evidence="3">The sequence shown here is derived from an EMBL/GenBank/DDBJ whole genome shotgun (WGS) entry which is preliminary data.</text>
</comment>
<dbReference type="EMBL" id="NMUH01000050">
    <property type="protein sequence ID" value="MQL69896.1"/>
    <property type="molecule type" value="Genomic_DNA"/>
</dbReference>
<dbReference type="PANTHER" id="PTHR43327:SF10">
    <property type="entry name" value="STOMATIN-LIKE PROTEIN 2, MITOCHONDRIAL"/>
    <property type="match status" value="1"/>
</dbReference>
<dbReference type="SMART" id="SM00244">
    <property type="entry name" value="PHB"/>
    <property type="match status" value="1"/>
</dbReference>
<sequence>MAAAVMLQRSKSIRAAPLLGSSLGRLLPGGAAVAICPLREIFAPQLGYRSIVPSQVRHYYVGFQEAYSKFKPPMPTNWGVHIVPEKKVFVVERLGKYTMLGPGIHMLIPIVDRIAHIHSLKEETVRISNQSVLTKDNVNILVGSVIHIVDPYLASYVEENPIFAAICKVWDSVLAELANITLEETVSVIETLNEKIMKVVNEAATNWGVKCLHFEIRKISPPPCVKEAMEMQAVAKIRARARILETQAAMFCEENRAKAQSEVMLIMSKAAAQSMRKLSDVIKTTQKLRDHYDLEDGERR</sequence>
<dbReference type="OrthoDB" id="434619at2759"/>
<name>A0A843TI26_COLES</name>
<dbReference type="CDD" id="cd08829">
    <property type="entry name" value="SPFH_paraslipin"/>
    <property type="match status" value="1"/>
</dbReference>
<dbReference type="AlphaFoldDB" id="A0A843TI26"/>
<dbReference type="GO" id="GO:0005739">
    <property type="term" value="C:mitochondrion"/>
    <property type="evidence" value="ECO:0007669"/>
    <property type="project" value="TreeGrafter"/>
</dbReference>
<reference evidence="3" key="1">
    <citation type="submission" date="2017-07" db="EMBL/GenBank/DDBJ databases">
        <title>Taro Niue Genome Assembly and Annotation.</title>
        <authorList>
            <person name="Atibalentja N."/>
            <person name="Keating K."/>
            <person name="Fields C.J."/>
        </authorList>
    </citation>
    <scope>NUCLEOTIDE SEQUENCE</scope>
    <source>
        <strain evidence="3">Niue_2</strain>
        <tissue evidence="3">Leaf</tissue>
    </source>
</reference>
<dbReference type="PANTHER" id="PTHR43327">
    <property type="entry name" value="STOMATIN-LIKE PROTEIN 2, MITOCHONDRIAL"/>
    <property type="match status" value="1"/>
</dbReference>
<evidence type="ECO:0000313" key="4">
    <source>
        <dbReference type="Proteomes" id="UP000652761"/>
    </source>
</evidence>
<feature type="domain" description="Band 7" evidence="2">
    <location>
        <begin position="78"/>
        <end position="233"/>
    </location>
</feature>
<dbReference type="InterPro" id="IPR036013">
    <property type="entry name" value="Band_7/SPFH_dom_sf"/>
</dbReference>
<dbReference type="Pfam" id="PF01145">
    <property type="entry name" value="Band_7"/>
    <property type="match status" value="1"/>
</dbReference>
<dbReference type="PRINTS" id="PR00721">
    <property type="entry name" value="STOMATIN"/>
</dbReference>
<evidence type="ECO:0000256" key="1">
    <source>
        <dbReference type="ARBA" id="ARBA00023288"/>
    </source>
</evidence>
<dbReference type="SUPFAM" id="SSF117892">
    <property type="entry name" value="Band 7/SPFH domain"/>
    <property type="match status" value="1"/>
</dbReference>
<dbReference type="InterPro" id="IPR001107">
    <property type="entry name" value="Band_7"/>
</dbReference>
<proteinExistence type="predicted"/>
<protein>
    <recommendedName>
        <fullName evidence="2">Band 7 domain-containing protein</fullName>
    </recommendedName>
</protein>
<keyword evidence="1" id="KW-0449">Lipoprotein</keyword>
<evidence type="ECO:0000313" key="3">
    <source>
        <dbReference type="EMBL" id="MQL69896.1"/>
    </source>
</evidence>
<dbReference type="Proteomes" id="UP000652761">
    <property type="component" value="Unassembled WGS sequence"/>
</dbReference>
<keyword evidence="4" id="KW-1185">Reference proteome</keyword>
<dbReference type="InterPro" id="IPR001972">
    <property type="entry name" value="Stomatin_HflK_fam"/>
</dbReference>
<dbReference type="InterPro" id="IPR050710">
    <property type="entry name" value="Band7/mec-2_domain"/>
</dbReference>
<evidence type="ECO:0000259" key="2">
    <source>
        <dbReference type="SMART" id="SM00244"/>
    </source>
</evidence>
<organism evidence="3 4">
    <name type="scientific">Colocasia esculenta</name>
    <name type="common">Wild taro</name>
    <name type="synonym">Arum esculentum</name>
    <dbReference type="NCBI Taxonomy" id="4460"/>
    <lineage>
        <taxon>Eukaryota</taxon>
        <taxon>Viridiplantae</taxon>
        <taxon>Streptophyta</taxon>
        <taxon>Embryophyta</taxon>
        <taxon>Tracheophyta</taxon>
        <taxon>Spermatophyta</taxon>
        <taxon>Magnoliopsida</taxon>
        <taxon>Liliopsida</taxon>
        <taxon>Araceae</taxon>
        <taxon>Aroideae</taxon>
        <taxon>Colocasieae</taxon>
        <taxon>Colocasia</taxon>
    </lineage>
</organism>